<feature type="transmembrane region" description="Helical" evidence="3">
    <location>
        <begin position="132"/>
        <end position="157"/>
    </location>
</feature>
<evidence type="ECO:0000256" key="3">
    <source>
        <dbReference type="SAM" id="Phobius"/>
    </source>
</evidence>
<dbReference type="VEuPathDB" id="FungiDB:H257_00300"/>
<evidence type="ECO:0000256" key="2">
    <source>
        <dbReference type="SAM" id="MobiDB-lite"/>
    </source>
</evidence>
<keyword evidence="3" id="KW-0812">Transmembrane</keyword>
<feature type="transmembrane region" description="Helical" evidence="3">
    <location>
        <begin position="61"/>
        <end position="84"/>
    </location>
</feature>
<feature type="transmembrane region" description="Helical" evidence="3">
    <location>
        <begin position="36"/>
        <end position="54"/>
    </location>
</feature>
<sequence>MLGWRRSSCFIATCHFKARDVAPVMDSMTTPVLLRWWQLGLHMALMVLGVYRLWLNWHRDYAAMALYFCLVVGSICELSSTLLVPPSTPLASAATMAGDVFFVTAYLLIMYNWSVIAKRMDTLRTTTVTAPVAVVAFMAVSGLAYVFDTVVFGVTLANRPPSRSNYYATNNTSSSSIVCWLQTGTHAGVATVSLLAIGLFPYYGHRMRGVLRRVGEDSPKRLRNIAAIATLASLYFVCHGIGQIQSTLLVAMTCQTGASVEPDSPWLSKKFCLVLVLSMSDEQGSAKRKPAHRFTIPQDVDLLKEVLTICPHDAPYGQTSGRWAEVGDRMRTIHGDSLSATGCRKRCDDLLAAFHKDSLASLRASGTDEQHHEREQLLQDLKALKRASKEDKGSREDKREARDPAVRAVVDLKRKAVEEDGESSDSDGATTPKKYSRRRSAILKESTHDVATFISMLESTNKVRMEELALQKEVNAITARKLELDEKRYLLEKAEREARLALEQQERQMQIEFMRSTLDMMRAITKKV</sequence>
<evidence type="ECO:0008006" key="6">
    <source>
        <dbReference type="Google" id="ProtNLM"/>
    </source>
</evidence>
<evidence type="ECO:0000313" key="4">
    <source>
        <dbReference type="EMBL" id="RQM29403.1"/>
    </source>
</evidence>
<dbReference type="EMBL" id="MZMZ02001387">
    <property type="protein sequence ID" value="RQM29403.1"/>
    <property type="molecule type" value="Genomic_DNA"/>
</dbReference>
<feature type="transmembrane region" description="Helical" evidence="3">
    <location>
        <begin position="224"/>
        <end position="242"/>
    </location>
</feature>
<accession>A0A425DJ87</accession>
<dbReference type="VEuPathDB" id="FungiDB:H257_09435"/>
<feature type="transmembrane region" description="Helical" evidence="3">
    <location>
        <begin position="90"/>
        <end position="111"/>
    </location>
</feature>
<feature type="compositionally biased region" description="Basic and acidic residues" evidence="2">
    <location>
        <begin position="387"/>
        <end position="418"/>
    </location>
</feature>
<name>A0A425DJ87_APHAT</name>
<dbReference type="Proteomes" id="UP000284702">
    <property type="component" value="Unassembled WGS sequence"/>
</dbReference>
<keyword evidence="3" id="KW-0472">Membrane</keyword>
<dbReference type="PANTHER" id="PTHR37558">
    <property type="entry name" value="HTH CENPB-TYPE DOMAIN-CONTAINING PROTEIN"/>
    <property type="match status" value="1"/>
</dbReference>
<evidence type="ECO:0000256" key="1">
    <source>
        <dbReference type="SAM" id="Coils"/>
    </source>
</evidence>
<feature type="transmembrane region" description="Helical" evidence="3">
    <location>
        <begin position="177"/>
        <end position="203"/>
    </location>
</feature>
<reference evidence="4" key="1">
    <citation type="submission" date="2018-07" db="EMBL/GenBank/DDBJ databases">
        <title>Annotation of Aphanomyces astaci genome assembly.</title>
        <authorList>
            <person name="Studholme D.J."/>
        </authorList>
    </citation>
    <scope>NUCLEOTIDE SEQUENCE [LARGE SCALE GENOMIC DNA]</scope>
    <source>
        <strain evidence="4">Pc</strain>
    </source>
</reference>
<evidence type="ECO:0000313" key="5">
    <source>
        <dbReference type="Proteomes" id="UP000284702"/>
    </source>
</evidence>
<keyword evidence="1" id="KW-0175">Coiled coil</keyword>
<feature type="coiled-coil region" evidence="1">
    <location>
        <begin position="484"/>
        <end position="511"/>
    </location>
</feature>
<organism evidence="4 5">
    <name type="scientific">Aphanomyces astaci</name>
    <name type="common">Crayfish plague agent</name>
    <dbReference type="NCBI Taxonomy" id="112090"/>
    <lineage>
        <taxon>Eukaryota</taxon>
        <taxon>Sar</taxon>
        <taxon>Stramenopiles</taxon>
        <taxon>Oomycota</taxon>
        <taxon>Saprolegniomycetes</taxon>
        <taxon>Saprolegniales</taxon>
        <taxon>Verrucalvaceae</taxon>
        <taxon>Aphanomyces</taxon>
    </lineage>
</organism>
<proteinExistence type="predicted"/>
<keyword evidence="3" id="KW-1133">Transmembrane helix</keyword>
<protein>
    <recommendedName>
        <fullName evidence="6">Myb-like domain-containing protein</fullName>
    </recommendedName>
</protein>
<dbReference type="AlphaFoldDB" id="A0A425DJ87"/>
<dbReference type="PANTHER" id="PTHR37558:SF1">
    <property type="entry name" value="HTH CENPB-TYPE DOMAIN-CONTAINING PROTEIN"/>
    <property type="match status" value="1"/>
</dbReference>
<keyword evidence="5" id="KW-1185">Reference proteome</keyword>
<feature type="region of interest" description="Disordered" evidence="2">
    <location>
        <begin position="385"/>
        <end position="440"/>
    </location>
</feature>
<gene>
    <name evidence="4" type="ORF">B5M09_007254</name>
</gene>
<comment type="caution">
    <text evidence="4">The sequence shown here is derived from an EMBL/GenBank/DDBJ whole genome shotgun (WGS) entry which is preliminary data.</text>
</comment>